<keyword evidence="3 7" id="KW-0812">Transmembrane</keyword>
<dbReference type="InterPro" id="IPR044890">
    <property type="entry name" value="TMEM14_sf"/>
</dbReference>
<keyword evidence="5 7" id="KW-0472">Membrane</keyword>
<feature type="compositionally biased region" description="Pro residues" evidence="6">
    <location>
        <begin position="376"/>
        <end position="388"/>
    </location>
</feature>
<comment type="similarity">
    <text evidence="2">Belongs to the TMEM14 family.</text>
</comment>
<organism evidence="9 10">
    <name type="scientific">Taenia crassiceps</name>
    <dbReference type="NCBI Taxonomy" id="6207"/>
    <lineage>
        <taxon>Eukaryota</taxon>
        <taxon>Metazoa</taxon>
        <taxon>Spiralia</taxon>
        <taxon>Lophotrochozoa</taxon>
        <taxon>Platyhelminthes</taxon>
        <taxon>Cestoda</taxon>
        <taxon>Eucestoda</taxon>
        <taxon>Cyclophyllidea</taxon>
        <taxon>Taeniidae</taxon>
        <taxon>Taenia</taxon>
    </lineage>
</organism>
<feature type="domain" description="IRS-type PTB" evidence="8">
    <location>
        <begin position="232"/>
        <end position="283"/>
    </location>
</feature>
<evidence type="ECO:0000256" key="2">
    <source>
        <dbReference type="ARBA" id="ARBA00007590"/>
    </source>
</evidence>
<reference evidence="9 10" key="1">
    <citation type="journal article" date="2022" name="Front. Cell. Infect. Microbiol.">
        <title>The Genomes of Two Strains of Taenia crassiceps the Animal Model for the Study of Human Cysticercosis.</title>
        <authorList>
            <person name="Bobes R.J."/>
            <person name="Estrada K."/>
            <person name="Rios-Valencia D.G."/>
            <person name="Calderon-Gallegos A."/>
            <person name="de la Torre P."/>
            <person name="Carrero J.C."/>
            <person name="Sanchez-Flores A."/>
            <person name="Laclette J.P."/>
        </authorList>
    </citation>
    <scope>NUCLEOTIDE SEQUENCE [LARGE SCALE GENOMIC DNA]</scope>
    <source>
        <strain evidence="9">WFUcys</strain>
    </source>
</reference>
<dbReference type="Proteomes" id="UP001651158">
    <property type="component" value="Unassembled WGS sequence"/>
</dbReference>
<feature type="transmembrane region" description="Helical" evidence="7">
    <location>
        <begin position="579"/>
        <end position="596"/>
    </location>
</feature>
<comment type="caution">
    <text evidence="9">The sequence shown here is derived from an EMBL/GenBank/DDBJ whole genome shotgun (WGS) entry which is preliminary data.</text>
</comment>
<protein>
    <recommendedName>
        <fullName evidence="8">IRS-type PTB domain-containing protein</fullName>
    </recommendedName>
</protein>
<keyword evidence="4 7" id="KW-1133">Transmembrane helix</keyword>
<dbReference type="EMBL" id="JAKROA010000027">
    <property type="protein sequence ID" value="KAL5102729.1"/>
    <property type="molecule type" value="Genomic_DNA"/>
</dbReference>
<evidence type="ECO:0000313" key="9">
    <source>
        <dbReference type="EMBL" id="KAL5102729.1"/>
    </source>
</evidence>
<dbReference type="Gene3D" id="2.30.29.30">
    <property type="entry name" value="Pleckstrin-homology domain (PH domain)/Phosphotyrosine-binding domain (PTB)"/>
    <property type="match status" value="1"/>
</dbReference>
<accession>A0ABR4PZR3</accession>
<evidence type="ECO:0000256" key="7">
    <source>
        <dbReference type="SAM" id="Phobius"/>
    </source>
</evidence>
<evidence type="ECO:0000256" key="4">
    <source>
        <dbReference type="ARBA" id="ARBA00022989"/>
    </source>
</evidence>
<dbReference type="InterPro" id="IPR011993">
    <property type="entry name" value="PH-like_dom_sf"/>
</dbReference>
<evidence type="ECO:0000256" key="1">
    <source>
        <dbReference type="ARBA" id="ARBA00004370"/>
    </source>
</evidence>
<feature type="region of interest" description="Disordered" evidence="6">
    <location>
        <begin position="371"/>
        <end position="398"/>
    </location>
</feature>
<name>A0ABR4PZR3_9CEST</name>
<proteinExistence type="inferred from homology"/>
<dbReference type="Gene3D" id="1.10.10.1740">
    <property type="entry name" value="Transmembrane protein 14-like"/>
    <property type="match status" value="1"/>
</dbReference>
<keyword evidence="10" id="KW-1185">Reference proteome</keyword>
<sequence>MIRTFLPTPRRSASALRSHSSDFTKMALPQKTSKKNSTTFSMGAKLPSDDTLQKLESFNLPEDVALRLNSACRLQLEACRITGSLTCSNGCLVFFSRDADLKIPAHLGGPGDLDLLSPSSQNCFDYGFSFNCDQLNSGTFFDLSFWTMENDSNLSCQSLLSSQSGCFSSGRKLRSGIHSPSNLRKCGIKQFWTTLLSKKSKNNRQSLSLETPSVQTLVGCEQNSTPQMQTLRLEWPLTTLRQFAFHGCLFKMETGRRAPHGEGHYLFRIPNITKFRKNLEAHIDHQKRSRTLKTRSAVCYPSTGLSSPPSVPPPPPPPMTCTRAYVNIPPLLSPTLNLSWANLLQPTTEVAEQREAGKCSNGRREADTDCIVELSSPPPPTLASPPPHSSGDDQTPLHRIGTYENVRSLLRSQEAKSATSRSSAPASRFFGKEAASEVNSTLNYAMLDFQPPSGAASAVAAYTGGLTVRSATPQPHSTTLLSSSSCESLAQLPSTRLSRRLAKSMEARLNAVQEGVEAGRPMNATGSSVVGNYVDICPLQTLAINELLRSSVLSLVSGLAFGALILLGSYHLSRGDARLLLGVSVCLSIIMCMRFSDTGRLMPAGFVGLLR</sequence>
<comment type="subcellular location">
    <subcellularLocation>
        <location evidence="1">Membrane</location>
    </subcellularLocation>
</comment>
<feature type="transmembrane region" description="Helical" evidence="7">
    <location>
        <begin position="547"/>
        <end position="567"/>
    </location>
</feature>
<feature type="region of interest" description="Disordered" evidence="6">
    <location>
        <begin position="1"/>
        <end position="20"/>
    </location>
</feature>
<evidence type="ECO:0000256" key="3">
    <source>
        <dbReference type="ARBA" id="ARBA00022692"/>
    </source>
</evidence>
<dbReference type="InterPro" id="IPR002404">
    <property type="entry name" value="IRS_PTB"/>
</dbReference>
<dbReference type="Pfam" id="PF02174">
    <property type="entry name" value="IRS"/>
    <property type="match status" value="1"/>
</dbReference>
<evidence type="ECO:0000259" key="8">
    <source>
        <dbReference type="Pfam" id="PF02174"/>
    </source>
</evidence>
<dbReference type="SUPFAM" id="SSF50729">
    <property type="entry name" value="PH domain-like"/>
    <property type="match status" value="1"/>
</dbReference>
<gene>
    <name evidence="9" type="ORF">TcWFU_004559</name>
</gene>
<evidence type="ECO:0000256" key="5">
    <source>
        <dbReference type="ARBA" id="ARBA00023136"/>
    </source>
</evidence>
<evidence type="ECO:0000313" key="10">
    <source>
        <dbReference type="Proteomes" id="UP001651158"/>
    </source>
</evidence>
<evidence type="ECO:0000256" key="6">
    <source>
        <dbReference type="SAM" id="MobiDB-lite"/>
    </source>
</evidence>
<dbReference type="SMART" id="SM01244">
    <property type="entry name" value="IRS"/>
    <property type="match status" value="1"/>
</dbReference>
<dbReference type="Pfam" id="PF03647">
    <property type="entry name" value="Tmemb_14"/>
    <property type="match status" value="1"/>
</dbReference>
<dbReference type="InterPro" id="IPR005349">
    <property type="entry name" value="TMEM14"/>
</dbReference>